<evidence type="ECO:0000313" key="2">
    <source>
        <dbReference type="Proteomes" id="UP000749559"/>
    </source>
</evidence>
<sequence length="119" mass="13926">MWTHVDVDATQHQHVHHVQAVHAPTTAPISQMWQLATIMVHAGLIECADVLTLLDSGWHRNVYREHQVLFNRVYYIWKLCWFILYKFHCLVINQLYSMIAFGVSSDKIGTVPTLQKHYI</sequence>
<dbReference type="EMBL" id="CAIIXF020000004">
    <property type="protein sequence ID" value="CAH1781085.1"/>
    <property type="molecule type" value="Genomic_DNA"/>
</dbReference>
<evidence type="ECO:0000313" key="1">
    <source>
        <dbReference type="EMBL" id="CAH1781085.1"/>
    </source>
</evidence>
<name>A0A8J1UAN6_OWEFU</name>
<dbReference type="AlphaFoldDB" id="A0A8J1UAN6"/>
<organism evidence="1 2">
    <name type="scientific">Owenia fusiformis</name>
    <name type="common">Polychaete worm</name>
    <dbReference type="NCBI Taxonomy" id="6347"/>
    <lineage>
        <taxon>Eukaryota</taxon>
        <taxon>Metazoa</taxon>
        <taxon>Spiralia</taxon>
        <taxon>Lophotrochozoa</taxon>
        <taxon>Annelida</taxon>
        <taxon>Polychaeta</taxon>
        <taxon>Sedentaria</taxon>
        <taxon>Canalipalpata</taxon>
        <taxon>Sabellida</taxon>
        <taxon>Oweniida</taxon>
        <taxon>Oweniidae</taxon>
        <taxon>Owenia</taxon>
    </lineage>
</organism>
<protein>
    <submittedName>
        <fullName evidence="1">Uncharacterized protein</fullName>
    </submittedName>
</protein>
<comment type="caution">
    <text evidence="1">The sequence shown here is derived from an EMBL/GenBank/DDBJ whole genome shotgun (WGS) entry which is preliminary data.</text>
</comment>
<accession>A0A8J1UAN6</accession>
<keyword evidence="2" id="KW-1185">Reference proteome</keyword>
<gene>
    <name evidence="1" type="ORF">OFUS_LOCUS7702</name>
</gene>
<dbReference type="Proteomes" id="UP000749559">
    <property type="component" value="Unassembled WGS sequence"/>
</dbReference>
<proteinExistence type="predicted"/>
<reference evidence="1" key="1">
    <citation type="submission" date="2022-03" db="EMBL/GenBank/DDBJ databases">
        <authorList>
            <person name="Martin C."/>
        </authorList>
    </citation>
    <scope>NUCLEOTIDE SEQUENCE</scope>
</reference>